<evidence type="ECO:0000259" key="2">
    <source>
        <dbReference type="PROSITE" id="PS50878"/>
    </source>
</evidence>
<dbReference type="RefSeq" id="WP_301380160.1">
    <property type="nucleotide sequence ID" value="NZ_JAPZCY010000059.1"/>
</dbReference>
<dbReference type="SUPFAM" id="SSF56317">
    <property type="entry name" value="Carbon-nitrogen hydrolase"/>
    <property type="match status" value="1"/>
</dbReference>
<comment type="caution">
    <text evidence="3">The sequence shown here is derived from an EMBL/GenBank/DDBJ whole genome shotgun (WGS) entry which is preliminary data.</text>
</comment>
<dbReference type="InterPro" id="IPR000477">
    <property type="entry name" value="RT_dom"/>
</dbReference>
<gene>
    <name evidence="3" type="ORF">PJV92_11685</name>
</gene>
<proteinExistence type="predicted"/>
<organism evidence="3 4">
    <name type="scientific">Aliarcobacter butzleri</name>
    <dbReference type="NCBI Taxonomy" id="28197"/>
    <lineage>
        <taxon>Bacteria</taxon>
        <taxon>Pseudomonadati</taxon>
        <taxon>Campylobacterota</taxon>
        <taxon>Epsilonproteobacteria</taxon>
        <taxon>Campylobacterales</taxon>
        <taxon>Arcobacteraceae</taxon>
        <taxon>Aliarcobacter</taxon>
    </lineage>
</organism>
<evidence type="ECO:0000256" key="1">
    <source>
        <dbReference type="SAM" id="Coils"/>
    </source>
</evidence>
<feature type="coiled-coil region" evidence="1">
    <location>
        <begin position="334"/>
        <end position="379"/>
    </location>
</feature>
<reference evidence="3" key="1">
    <citation type="journal article" date="2023" name="Microorganisms">
        <title>Genomic Characterization of Arcobacter butzleri Strains Isolated from Various Sources in Lithuania.</title>
        <authorList>
            <person name="Uljanovas D."/>
            <person name="Golz G."/>
            <person name="Fleischmann S."/>
            <person name="Kudirkiene E."/>
            <person name="Kasetiene N."/>
            <person name="Grineviciene A."/>
            <person name="Tamuleviciene E."/>
            <person name="Aksomaitiene J."/>
            <person name="Alter T."/>
            <person name="Malakauskas M."/>
        </authorList>
    </citation>
    <scope>NUCLEOTIDE SEQUENCE</scope>
    <source>
        <strain evidence="3">H19</strain>
    </source>
</reference>
<dbReference type="Proteomes" id="UP001171508">
    <property type="component" value="Unassembled WGS sequence"/>
</dbReference>
<dbReference type="CDD" id="cd01646">
    <property type="entry name" value="RT_Bac_retron_I"/>
    <property type="match status" value="1"/>
</dbReference>
<evidence type="ECO:0000313" key="4">
    <source>
        <dbReference type="Proteomes" id="UP001171508"/>
    </source>
</evidence>
<protein>
    <recommendedName>
        <fullName evidence="2">Reverse transcriptase domain-containing protein</fullName>
    </recommendedName>
</protein>
<reference evidence="3" key="2">
    <citation type="submission" date="2023-01" db="EMBL/GenBank/DDBJ databases">
        <authorList>
            <person name="Uljanovas D."/>
        </authorList>
    </citation>
    <scope>NUCLEOTIDE SEQUENCE</scope>
    <source>
        <strain evidence="3">H19</strain>
    </source>
</reference>
<dbReference type="AlphaFoldDB" id="A0AAP4Q0N0"/>
<dbReference type="Pfam" id="PF00078">
    <property type="entry name" value="RVT_1"/>
    <property type="match status" value="1"/>
</dbReference>
<sequence>MILDKKKYEEQFTDEEKDDIKNNESLRELHKIKYKETDFWGDKFGKDIYWCSLDLSKFYPNTPTIIILKNFKSFGVEIEKKFNDFDSLLLLIESLLAFEINYEIGTHNSDFQKIGLNANEIKFNGIPTGLFGAGFLANIAMLGVDKALNKIIELNAKTEDKIAIFRYVDDFTILGQTFDAVLKIIDVINNTLKEEFQDNLSLNFEKTKPDELHRLLSLEFIKIDTLAKNEYSKIKNKLIEDAIKSMKLDANFPTTLMNHTLKKVSTSNRISFDLLDSDEEKKFIEDLEHLLVTDISEDEIRNDTRLSFASSKLSIVVPQRKYDYTIIYETHCQIKKLEQDIYTNKENKELLEKQLKQLKINLFKNKEILEKEIEQDRKRSILLKFAIEKYPDKLKLWKNLINFYKNIGFSKNTYLEMLNIFELLKKYKGDQLINEFTHEYLITYIYDVLTNAIFSSIKSYQSVYISHKDKLIKESFFNQIIAPEVFQTLNSPHGSSQYDSFYFIQSKKFLNIAILIGKYYFKEIELNNQNYNFDLKEYCWLINKLGKELAEPFIKQYINLNNDLNNYDLYLMSFYPEFNYENTKIYEINVDNYLSFPWWYNYFNKFVLQSSMVKNSKSNSIFNLLKFQKEMEENKNINIFSYIQNNKYTELEALKIIEKIVNMALESEFSFDDTAFEKLKQQFPYNIYIKTLKRSRKIEILNFENINILDKRYFPDFVDFNYDDFDRKFIYGIGILLYQMISKDLDLLPAMFQPSCQLINSGYFIKELEKYPISTFSYEIIKACLSKQNRELIKSFSENKGDNEFDINLEEIINISTLNGLEIYIKRAIKFLEENQSENSKRLLIPKKLFSLISNFDNNYSKDIKDTLKIGFIQVNFNSDLTWGPESDITLHMKPDVEDFVWQEIQKGFHKMVNHHTKPDIIILPELTVPHSYVQKLRKLASEINAVTFAGIDWFVDNSMREVKNKAIMIVPNNWNTPLKSYSSNITYLGKKNPSNIEKMTIFNYDKKNPYKFSSDDNMYIIDSGEFGKIGFIICADFYDIERFVVYKGRVQHIIILALNKDTNSFFAISEAVARLVMCNVVICNIGQFGDSLAYSPYKKDYKRMIYRNQGANLFSTQVIDLPVKSLIEDQKLGATIDTTDKSKIFKMPPEYTYMN</sequence>
<feature type="domain" description="Reverse transcriptase" evidence="2">
    <location>
        <begin position="1"/>
        <end position="220"/>
    </location>
</feature>
<dbReference type="Gene3D" id="3.60.110.10">
    <property type="entry name" value="Carbon-nitrogen hydrolase"/>
    <property type="match status" value="1"/>
</dbReference>
<dbReference type="EMBL" id="JAQJJM010000045">
    <property type="protein sequence ID" value="MDN5133381.1"/>
    <property type="molecule type" value="Genomic_DNA"/>
</dbReference>
<name>A0AAP4Q0N0_9BACT</name>
<keyword evidence="1" id="KW-0175">Coiled coil</keyword>
<accession>A0AAP4Q0N0</accession>
<dbReference type="InterPro" id="IPR036526">
    <property type="entry name" value="C-N_Hydrolase_sf"/>
</dbReference>
<evidence type="ECO:0000313" key="3">
    <source>
        <dbReference type="EMBL" id="MDN5133381.1"/>
    </source>
</evidence>
<dbReference type="PROSITE" id="PS50878">
    <property type="entry name" value="RT_POL"/>
    <property type="match status" value="1"/>
</dbReference>